<gene>
    <name evidence="1" type="ORF">BJ212DRAFT_1306063</name>
</gene>
<evidence type="ECO:0000313" key="2">
    <source>
        <dbReference type="Proteomes" id="UP000807769"/>
    </source>
</evidence>
<protein>
    <submittedName>
        <fullName evidence="1">Uncharacterized protein</fullName>
    </submittedName>
</protein>
<reference evidence="1" key="1">
    <citation type="journal article" date="2020" name="New Phytol.">
        <title>Comparative genomics reveals dynamic genome evolution in host specialist ectomycorrhizal fungi.</title>
        <authorList>
            <person name="Lofgren L.A."/>
            <person name="Nguyen N.H."/>
            <person name="Vilgalys R."/>
            <person name="Ruytinx J."/>
            <person name="Liao H.L."/>
            <person name="Branco S."/>
            <person name="Kuo A."/>
            <person name="LaButti K."/>
            <person name="Lipzen A."/>
            <person name="Andreopoulos W."/>
            <person name="Pangilinan J."/>
            <person name="Riley R."/>
            <person name="Hundley H."/>
            <person name="Na H."/>
            <person name="Barry K."/>
            <person name="Grigoriev I.V."/>
            <person name="Stajich J.E."/>
            <person name="Kennedy P.G."/>
        </authorList>
    </citation>
    <scope>NUCLEOTIDE SEQUENCE</scope>
    <source>
        <strain evidence="1">MN1</strain>
    </source>
</reference>
<name>A0A9P7IYT1_9AGAM</name>
<dbReference type="AlphaFoldDB" id="A0A9P7IYT1"/>
<accession>A0A9P7IYT1</accession>
<dbReference type="EMBL" id="JABBWG010000224">
    <property type="protein sequence ID" value="KAG1797211.1"/>
    <property type="molecule type" value="Genomic_DNA"/>
</dbReference>
<organism evidence="1 2">
    <name type="scientific">Suillus subaureus</name>
    <dbReference type="NCBI Taxonomy" id="48587"/>
    <lineage>
        <taxon>Eukaryota</taxon>
        <taxon>Fungi</taxon>
        <taxon>Dikarya</taxon>
        <taxon>Basidiomycota</taxon>
        <taxon>Agaricomycotina</taxon>
        <taxon>Agaricomycetes</taxon>
        <taxon>Agaricomycetidae</taxon>
        <taxon>Boletales</taxon>
        <taxon>Suillineae</taxon>
        <taxon>Suillaceae</taxon>
        <taxon>Suillus</taxon>
    </lineage>
</organism>
<dbReference type="GeneID" id="64627814"/>
<evidence type="ECO:0000313" key="1">
    <source>
        <dbReference type="EMBL" id="KAG1797211.1"/>
    </source>
</evidence>
<keyword evidence="2" id="KW-1185">Reference proteome</keyword>
<comment type="caution">
    <text evidence="1">The sequence shown here is derived from an EMBL/GenBank/DDBJ whole genome shotgun (WGS) entry which is preliminary data.</text>
</comment>
<dbReference type="Proteomes" id="UP000807769">
    <property type="component" value="Unassembled WGS sequence"/>
</dbReference>
<sequence>MYNWNSAELRLWELTRATGGGCRTQAEDNGGAWMVGRMNKTQTLVVAKDVRLREWIGTATSGYVEVVLEPDYLTRTKRSTAAWLWHLSGIVQLWLSVELRL</sequence>
<proteinExistence type="predicted"/>
<dbReference type="RefSeq" id="XP_041185447.1">
    <property type="nucleotide sequence ID" value="XM_041333797.1"/>
</dbReference>